<sequence>MHLISVKISKIIMRIVMLISLTLSTLCHANSPEYFQYEPFTLSFTGPDTSELAEINPFMDYRLDVTFTLNGQKMVVPGYFAADGNAAETSADKGNQWQVKFAAEKAGKWQYQVSFKQGKDVAIAPSTKNAQPIKGVDGFTGSVNVQPKRSGPYAKGRLEYVGEHYLKFSGNGQTFLKLGVDSPENFLAIDDIDATPNVGKRRKSWSPHKNDYNQDADAFLWQNYKGKNTFAAINYLAQQGLNSFSFLTFNVDGDDRNVFPQLLKVTPEKYQTYANKGSNTQAWHAMFHKTRFDVSKLAQWERVFSYGSQKGFFLHFKNHEMETDHVMDHGKFGDEYKVYYRELIARFAHHPAINWNLGEEQDTNTQHRRAIAAYIKQLTPYKKQHIVMHTKPTDDHAYAELVGNQSELTGASLQLMRPDFRDVYPRIIKWRNASAKTGKPWALAVDEAGHGAWALLTDAETPTYDEARVRVLWATLLAGGWGVEWYFGYQSPNNDLNAQDYRSRANFWQYNRHAIHFFKQHMALGEFSPLHQSDDVNALYVAGVPDEQYLVFLINPVMLNQVQLDTPNISYKISWYNTRKGGDLQAGSKLLVTSTTGKVDLGLPPTEIGTDWLVILTAIDHTNPY</sequence>
<evidence type="ECO:0000259" key="1">
    <source>
        <dbReference type="Pfam" id="PF16586"/>
    </source>
</evidence>
<accession>A0ABS9D244</accession>
<dbReference type="Pfam" id="PF16586">
    <property type="entry name" value="DUF5060"/>
    <property type="match status" value="1"/>
</dbReference>
<reference evidence="2 3" key="1">
    <citation type="submission" date="2022-01" db="EMBL/GenBank/DDBJ databases">
        <title>Paraglaciecola sp. G1-23.</title>
        <authorList>
            <person name="Jin M.S."/>
            <person name="Han D.M."/>
            <person name="Kim H.M."/>
            <person name="Jeon C.O."/>
        </authorList>
    </citation>
    <scope>NUCLEOTIDE SEQUENCE [LARGE SCALE GENOMIC DNA]</scope>
    <source>
        <strain evidence="2 3">G1-23</strain>
    </source>
</reference>
<organism evidence="2 3">
    <name type="scientific">Paraglaciecola algarum</name>
    <dbReference type="NCBI Taxonomy" id="3050085"/>
    <lineage>
        <taxon>Bacteria</taxon>
        <taxon>Pseudomonadati</taxon>
        <taxon>Pseudomonadota</taxon>
        <taxon>Gammaproteobacteria</taxon>
        <taxon>Alteromonadales</taxon>
        <taxon>Alteromonadaceae</taxon>
        <taxon>Paraglaciecola</taxon>
    </lineage>
</organism>
<dbReference type="EMBL" id="JAKGAS010000001">
    <property type="protein sequence ID" value="MCF2946941.1"/>
    <property type="molecule type" value="Genomic_DNA"/>
</dbReference>
<proteinExistence type="predicted"/>
<dbReference type="Gene3D" id="3.20.20.80">
    <property type="entry name" value="Glycosidases"/>
    <property type="match status" value="1"/>
</dbReference>
<dbReference type="Gene3D" id="2.60.40.10">
    <property type="entry name" value="Immunoglobulins"/>
    <property type="match status" value="1"/>
</dbReference>
<dbReference type="InterPro" id="IPR032260">
    <property type="entry name" value="DUF5060"/>
</dbReference>
<evidence type="ECO:0000313" key="2">
    <source>
        <dbReference type="EMBL" id="MCF2946941.1"/>
    </source>
</evidence>
<comment type="caution">
    <text evidence="2">The sequence shown here is derived from an EMBL/GenBank/DDBJ whole genome shotgun (WGS) entry which is preliminary data.</text>
</comment>
<dbReference type="RefSeq" id="WP_235310458.1">
    <property type="nucleotide sequence ID" value="NZ_JAKGAS010000001.1"/>
</dbReference>
<gene>
    <name evidence="2" type="ORF">L0668_02405</name>
</gene>
<protein>
    <submittedName>
        <fullName evidence="2">DUF5060 domain-containing protein</fullName>
    </submittedName>
</protein>
<evidence type="ECO:0000313" key="3">
    <source>
        <dbReference type="Proteomes" id="UP001521137"/>
    </source>
</evidence>
<feature type="domain" description="DUF5060" evidence="1">
    <location>
        <begin position="36"/>
        <end position="116"/>
    </location>
</feature>
<dbReference type="Proteomes" id="UP001521137">
    <property type="component" value="Unassembled WGS sequence"/>
</dbReference>
<keyword evidence="3" id="KW-1185">Reference proteome</keyword>
<name>A0ABS9D244_9ALTE</name>
<dbReference type="InterPro" id="IPR013783">
    <property type="entry name" value="Ig-like_fold"/>
</dbReference>